<evidence type="ECO:0000256" key="4">
    <source>
        <dbReference type="ARBA" id="ARBA00012513"/>
    </source>
</evidence>
<dbReference type="Gene3D" id="1.20.5.340">
    <property type="match status" value="1"/>
</dbReference>
<dbReference type="Gene3D" id="1.20.5.1160">
    <property type="entry name" value="Vasodilator-stimulated phosphoprotein"/>
    <property type="match status" value="1"/>
</dbReference>
<sequence length="881" mass="102643">MVLGSLYRLLSQSAKDVPNDIANRVQQLEEQIRKEEVANQELNEKIMFLQPELDRMGNEEALLQEKNMEFERKIALLGHELREAQRKSQYEAEMRQKAESANQDLKEKLQSEKDVIQKISSNSHQSNERISQLQKLFSETKAKLDKEIDTNNSLKSKKSDLERRVATIEKAYSELQYKFADVNSTKICLDKTCVELQSALDQEKNARSDTAERVRDLENRNQWLQQEVTGIKQRDAQYQEEAVGLRQKINELQKKNAKLELDLKTMSTKYNQEVHSHEETIAKRNTDKRTLLSSEESRSEELKTLKTSFDQEKELRQKAESKVLEMEIKKSELIVDLSQLRQQNNSLQSQLNAERKTSRDTQEKFEQECSHWKTLQAELLQKQQEVARYKGLEKQLSKDVEMLTGAKRNLEDELRKVKEELDVTEKKNEELQDQVETANYFFCDLYKANVKWLKEELAGKISQLEELEKEFKSLEEDKNVINSQLQYAIARADSEQIAKKIAEDNLSQIQKDKMMLEVELKEANTRTEQDLKKRDQVITKLEENNKKLLSECENSHKEKDDLNNRIKTLQMDLKNLEMSKSDVGSEIEQLKKTLEQERMKKEQAVNKLSEVMNRKGVKDGKQNRKVNASEFIKKDKECRKLQQELKQEREKFSKMVDKFSKDLSEAQLNMNEESQRASTLQRELDAKESVIEQLEQKLALVSSDTRSISSFGMADVNSDEGGTESRLEGWLAVPNKQNKRFGWKKQYVVVSKKKILFYESESSKQNADPTMVLDIDKIYHVRLITQNDAIRADAKDIPRIFQILYASEGENKKTSNRNDESTSLVDKLGAVEYKGHDFLSIHFRTPTSCEACNKPVWHMIHPPTALECRRKWSAACQYLFC</sequence>
<dbReference type="SUPFAM" id="SSF103652">
    <property type="entry name" value="G protein-binding domain"/>
    <property type="match status" value="1"/>
</dbReference>
<dbReference type="InterPro" id="IPR015008">
    <property type="entry name" value="ROCK_Rho-bd_dom"/>
</dbReference>
<feature type="region of interest" description="Disordered" evidence="16">
    <location>
        <begin position="87"/>
        <end position="106"/>
    </location>
</feature>
<evidence type="ECO:0000256" key="12">
    <source>
        <dbReference type="ARBA" id="ARBA00023054"/>
    </source>
</evidence>
<dbReference type="CDD" id="cd01242">
    <property type="entry name" value="PH_ROCK"/>
    <property type="match status" value="1"/>
</dbReference>
<keyword evidence="12 14" id="KW-0175">Coiled coil</keyword>
<dbReference type="Pfam" id="PF25346">
    <property type="entry name" value="PH_MRCK"/>
    <property type="match status" value="1"/>
</dbReference>
<dbReference type="GO" id="GO:0005524">
    <property type="term" value="F:ATP binding"/>
    <property type="evidence" value="ECO:0007669"/>
    <property type="project" value="UniProtKB-KW"/>
</dbReference>
<dbReference type="GO" id="GO:0005856">
    <property type="term" value="C:cytoskeleton"/>
    <property type="evidence" value="ECO:0007669"/>
    <property type="project" value="UniProtKB-SubCell"/>
</dbReference>
<evidence type="ECO:0000256" key="6">
    <source>
        <dbReference type="ARBA" id="ARBA00022527"/>
    </source>
</evidence>
<feature type="coiled-coil region" evidence="15">
    <location>
        <begin position="302"/>
        <end position="364"/>
    </location>
</feature>
<dbReference type="EC" id="2.7.11.1" evidence="4"/>
<dbReference type="GO" id="GO:0007266">
    <property type="term" value="P:Rho protein signal transduction"/>
    <property type="evidence" value="ECO:0007669"/>
    <property type="project" value="UniProtKB-UniRule"/>
</dbReference>
<dbReference type="SUPFAM" id="SSF50729">
    <property type="entry name" value="PH domain-like"/>
    <property type="match status" value="1"/>
</dbReference>
<dbReference type="FunFam" id="2.30.29.30:FF:000308">
    <property type="entry name" value="Rho-associated protein kinase 1"/>
    <property type="match status" value="1"/>
</dbReference>
<dbReference type="AlphaFoldDB" id="A0AAD9IXR0"/>
<comment type="caution">
    <text evidence="19">The sequence shown here is derived from an EMBL/GenBank/DDBJ whole genome shotgun (WGS) entry which is preliminary data.</text>
</comment>
<dbReference type="GO" id="GO:0031032">
    <property type="term" value="P:actomyosin structure organization"/>
    <property type="evidence" value="ECO:0007669"/>
    <property type="project" value="TreeGrafter"/>
</dbReference>
<evidence type="ECO:0000256" key="15">
    <source>
        <dbReference type="SAM" id="Coils"/>
    </source>
</evidence>
<evidence type="ECO:0000256" key="9">
    <source>
        <dbReference type="ARBA" id="ARBA00022777"/>
    </source>
</evidence>
<comment type="cofactor">
    <cofactor evidence="1">
        <name>Mg(2+)</name>
        <dbReference type="ChEBI" id="CHEBI:18420"/>
    </cofactor>
</comment>
<evidence type="ECO:0000256" key="11">
    <source>
        <dbReference type="ARBA" id="ARBA00022842"/>
    </source>
</evidence>
<dbReference type="PROSITE" id="PS50003">
    <property type="entry name" value="PH_DOMAIN"/>
    <property type="match status" value="1"/>
</dbReference>
<evidence type="ECO:0000259" key="18">
    <source>
        <dbReference type="PROSITE" id="PS51859"/>
    </source>
</evidence>
<keyword evidence="11" id="KW-0460">Magnesium</keyword>
<comment type="subcellular location">
    <subcellularLocation>
        <location evidence="2">Cytoplasm</location>
        <location evidence="2">Cytoskeleton</location>
    </subcellularLocation>
</comment>
<keyword evidence="10" id="KW-0067">ATP-binding</keyword>
<name>A0AAD9IXR0_9ANNE</name>
<dbReference type="Gene3D" id="2.30.29.30">
    <property type="entry name" value="Pleckstrin-homology domain (PH domain)/Phosphotyrosine-binding domain (PTB)"/>
    <property type="match status" value="1"/>
</dbReference>
<evidence type="ECO:0000313" key="20">
    <source>
        <dbReference type="Proteomes" id="UP001208570"/>
    </source>
</evidence>
<dbReference type="GO" id="GO:0072518">
    <property type="term" value="F:Rho-dependent protein serine/threonine kinase activity"/>
    <property type="evidence" value="ECO:0007669"/>
    <property type="project" value="TreeGrafter"/>
</dbReference>
<dbReference type="GO" id="GO:0000281">
    <property type="term" value="P:mitotic cytokinesis"/>
    <property type="evidence" value="ECO:0007669"/>
    <property type="project" value="TreeGrafter"/>
</dbReference>
<dbReference type="Proteomes" id="UP001208570">
    <property type="component" value="Unassembled WGS sequence"/>
</dbReference>
<dbReference type="Gene3D" id="1.20.5.730">
    <property type="entry name" value="Single helix bin"/>
    <property type="match status" value="1"/>
</dbReference>
<reference evidence="19" key="1">
    <citation type="journal article" date="2023" name="Mol. Biol. Evol.">
        <title>Third-Generation Sequencing Reveals the Adaptive Role of the Epigenome in Three Deep-Sea Polychaetes.</title>
        <authorList>
            <person name="Perez M."/>
            <person name="Aroh O."/>
            <person name="Sun Y."/>
            <person name="Lan Y."/>
            <person name="Juniper S.K."/>
            <person name="Young C.R."/>
            <person name="Angers B."/>
            <person name="Qian P.Y."/>
        </authorList>
    </citation>
    <scope>NUCLEOTIDE SEQUENCE</scope>
    <source>
        <strain evidence="19">P08H-3</strain>
    </source>
</reference>
<evidence type="ECO:0000256" key="14">
    <source>
        <dbReference type="PROSITE-ProRule" id="PRU01206"/>
    </source>
</evidence>
<accession>A0AAD9IXR0</accession>
<keyword evidence="8" id="KW-0547">Nucleotide-binding</keyword>
<dbReference type="EMBL" id="JAODUP010001006">
    <property type="protein sequence ID" value="KAK2142010.1"/>
    <property type="molecule type" value="Genomic_DNA"/>
</dbReference>
<feature type="domain" description="PH" evidence="17">
    <location>
        <begin position="724"/>
        <end position="857"/>
    </location>
</feature>
<protein>
    <recommendedName>
        <fullName evidence="4">non-specific serine/threonine protein kinase</fullName>
        <ecNumber evidence="4">2.7.11.1</ecNumber>
    </recommendedName>
</protein>
<keyword evidence="7" id="KW-0808">Transferase</keyword>
<dbReference type="PANTHER" id="PTHR22988:SF73">
    <property type="entry name" value="RHO-ASSOCIATED PROTEIN KINASE"/>
    <property type="match status" value="1"/>
</dbReference>
<evidence type="ECO:0000256" key="7">
    <source>
        <dbReference type="ARBA" id="ARBA00022679"/>
    </source>
</evidence>
<dbReference type="GO" id="GO:0031267">
    <property type="term" value="F:small GTPase binding"/>
    <property type="evidence" value="ECO:0007669"/>
    <property type="project" value="InterPro"/>
</dbReference>
<evidence type="ECO:0000256" key="3">
    <source>
        <dbReference type="ARBA" id="ARBA00009903"/>
    </source>
</evidence>
<keyword evidence="13" id="KW-0206">Cytoskeleton</keyword>
<dbReference type="GO" id="GO:0030866">
    <property type="term" value="P:cortical actin cytoskeleton organization"/>
    <property type="evidence" value="ECO:0007669"/>
    <property type="project" value="TreeGrafter"/>
</dbReference>
<organism evidence="19 20">
    <name type="scientific">Paralvinella palmiformis</name>
    <dbReference type="NCBI Taxonomy" id="53620"/>
    <lineage>
        <taxon>Eukaryota</taxon>
        <taxon>Metazoa</taxon>
        <taxon>Spiralia</taxon>
        <taxon>Lophotrochozoa</taxon>
        <taxon>Annelida</taxon>
        <taxon>Polychaeta</taxon>
        <taxon>Sedentaria</taxon>
        <taxon>Canalipalpata</taxon>
        <taxon>Terebellida</taxon>
        <taxon>Terebelliformia</taxon>
        <taxon>Alvinellidae</taxon>
        <taxon>Paralvinella</taxon>
    </lineage>
</organism>
<dbReference type="PANTHER" id="PTHR22988">
    <property type="entry name" value="MYOTONIC DYSTROPHY S/T KINASE-RELATED"/>
    <property type="match status" value="1"/>
</dbReference>
<comment type="similarity">
    <text evidence="3">Belongs to the protein kinase superfamily. AGC Ser/Thr protein kinase family.</text>
</comment>
<keyword evidence="6" id="KW-0723">Serine/threonine-protein kinase</keyword>
<feature type="coiled-coil region" evidence="15">
    <location>
        <begin position="393"/>
        <end position="704"/>
    </location>
</feature>
<keyword evidence="20" id="KW-1185">Reference proteome</keyword>
<dbReference type="Pfam" id="PF08912">
    <property type="entry name" value="Rho_Binding"/>
    <property type="match status" value="1"/>
</dbReference>
<keyword evidence="5" id="KW-0963">Cytoplasm</keyword>
<dbReference type="SUPFAM" id="SSF90257">
    <property type="entry name" value="Myosin rod fragments"/>
    <property type="match status" value="1"/>
</dbReference>
<dbReference type="InterPro" id="IPR011993">
    <property type="entry name" value="PH-like_dom_sf"/>
</dbReference>
<evidence type="ECO:0000256" key="5">
    <source>
        <dbReference type="ARBA" id="ARBA00022490"/>
    </source>
</evidence>
<evidence type="ECO:0000256" key="2">
    <source>
        <dbReference type="ARBA" id="ARBA00004245"/>
    </source>
</evidence>
<dbReference type="GO" id="GO:0005737">
    <property type="term" value="C:cytoplasm"/>
    <property type="evidence" value="ECO:0007669"/>
    <property type="project" value="TreeGrafter"/>
</dbReference>
<gene>
    <name evidence="19" type="ORF">LSH36_1006g00024</name>
</gene>
<dbReference type="Gene3D" id="3.30.60.20">
    <property type="match status" value="1"/>
</dbReference>
<evidence type="ECO:0000256" key="8">
    <source>
        <dbReference type="ARBA" id="ARBA00022741"/>
    </source>
</evidence>
<dbReference type="GO" id="GO:1901888">
    <property type="term" value="P:regulation of cell junction assembly"/>
    <property type="evidence" value="ECO:0007669"/>
    <property type="project" value="TreeGrafter"/>
</dbReference>
<dbReference type="PROSITE" id="PS51859">
    <property type="entry name" value="RHO_BD"/>
    <property type="match status" value="1"/>
</dbReference>
<proteinExistence type="inferred from homology"/>
<feature type="domain" description="RhoBD" evidence="18">
    <location>
        <begin position="549"/>
        <end position="617"/>
    </location>
</feature>
<evidence type="ECO:0000256" key="1">
    <source>
        <dbReference type="ARBA" id="ARBA00001946"/>
    </source>
</evidence>
<dbReference type="InterPro" id="IPR050839">
    <property type="entry name" value="Rho-assoc_Ser/Thr_Kinase"/>
</dbReference>
<evidence type="ECO:0000256" key="10">
    <source>
        <dbReference type="ARBA" id="ARBA00022840"/>
    </source>
</evidence>
<evidence type="ECO:0000256" key="13">
    <source>
        <dbReference type="ARBA" id="ARBA00023212"/>
    </source>
</evidence>
<dbReference type="CDD" id="cd20813">
    <property type="entry name" value="C1_ROCK"/>
    <property type="match status" value="1"/>
</dbReference>
<evidence type="ECO:0000259" key="17">
    <source>
        <dbReference type="PROSITE" id="PS50003"/>
    </source>
</evidence>
<evidence type="ECO:0000256" key="16">
    <source>
        <dbReference type="SAM" id="MobiDB-lite"/>
    </source>
</evidence>
<evidence type="ECO:0000313" key="19">
    <source>
        <dbReference type="EMBL" id="KAK2142010.1"/>
    </source>
</evidence>
<dbReference type="InterPro" id="IPR001849">
    <property type="entry name" value="PH_domain"/>
</dbReference>
<keyword evidence="9" id="KW-0418">Kinase</keyword>
<dbReference type="GO" id="GO:0048598">
    <property type="term" value="P:embryonic morphogenesis"/>
    <property type="evidence" value="ECO:0007669"/>
    <property type="project" value="TreeGrafter"/>
</dbReference>
<dbReference type="InterPro" id="IPR057529">
    <property type="entry name" value="MRCK/ROCK_PH"/>
</dbReference>